<protein>
    <submittedName>
        <fullName evidence="2">Uncharacterized protein</fullName>
    </submittedName>
</protein>
<evidence type="ECO:0000256" key="1">
    <source>
        <dbReference type="SAM" id="MobiDB-lite"/>
    </source>
</evidence>
<sequence>MIAKVLKPSTSQPTLMQIVTRTQPYKTDSKAKKEIDELVTEWIVKDMMPLSAVESKTFKRLLHRLDPKYELPIHSSNVKLAEDRLVRQMRSDDMPKTSTSSDETPQTEATSAASKSRTSVMNLEYSR</sequence>
<gene>
    <name evidence="2" type="ORF">E2C01_056637</name>
</gene>
<reference evidence="2 3" key="1">
    <citation type="submission" date="2019-05" db="EMBL/GenBank/DDBJ databases">
        <title>Another draft genome of Portunus trituberculatus and its Hox gene families provides insights of decapod evolution.</title>
        <authorList>
            <person name="Jeong J.-H."/>
            <person name="Song I."/>
            <person name="Kim S."/>
            <person name="Choi T."/>
            <person name="Kim D."/>
            <person name="Ryu S."/>
            <person name="Kim W."/>
        </authorList>
    </citation>
    <scope>NUCLEOTIDE SEQUENCE [LARGE SCALE GENOMIC DNA]</scope>
    <source>
        <tissue evidence="2">Muscle</tissue>
    </source>
</reference>
<dbReference type="Proteomes" id="UP000324222">
    <property type="component" value="Unassembled WGS sequence"/>
</dbReference>
<organism evidence="2 3">
    <name type="scientific">Portunus trituberculatus</name>
    <name type="common">Swimming crab</name>
    <name type="synonym">Neptunus trituberculatus</name>
    <dbReference type="NCBI Taxonomy" id="210409"/>
    <lineage>
        <taxon>Eukaryota</taxon>
        <taxon>Metazoa</taxon>
        <taxon>Ecdysozoa</taxon>
        <taxon>Arthropoda</taxon>
        <taxon>Crustacea</taxon>
        <taxon>Multicrustacea</taxon>
        <taxon>Malacostraca</taxon>
        <taxon>Eumalacostraca</taxon>
        <taxon>Eucarida</taxon>
        <taxon>Decapoda</taxon>
        <taxon>Pleocyemata</taxon>
        <taxon>Brachyura</taxon>
        <taxon>Eubrachyura</taxon>
        <taxon>Portunoidea</taxon>
        <taxon>Portunidae</taxon>
        <taxon>Portuninae</taxon>
        <taxon>Portunus</taxon>
    </lineage>
</organism>
<comment type="caution">
    <text evidence="2">The sequence shown here is derived from an EMBL/GenBank/DDBJ whole genome shotgun (WGS) entry which is preliminary data.</text>
</comment>
<feature type="compositionally biased region" description="Basic and acidic residues" evidence="1">
    <location>
        <begin position="85"/>
        <end position="95"/>
    </location>
</feature>
<keyword evidence="3" id="KW-1185">Reference proteome</keyword>
<feature type="region of interest" description="Disordered" evidence="1">
    <location>
        <begin position="85"/>
        <end position="127"/>
    </location>
</feature>
<dbReference type="AlphaFoldDB" id="A0A5B7GUP0"/>
<feature type="compositionally biased region" description="Polar residues" evidence="1">
    <location>
        <begin position="96"/>
        <end position="121"/>
    </location>
</feature>
<name>A0A5B7GUP0_PORTR</name>
<evidence type="ECO:0000313" key="3">
    <source>
        <dbReference type="Proteomes" id="UP000324222"/>
    </source>
</evidence>
<dbReference type="SUPFAM" id="SSF140996">
    <property type="entry name" value="Hermes dimerisation domain"/>
    <property type="match status" value="1"/>
</dbReference>
<evidence type="ECO:0000313" key="2">
    <source>
        <dbReference type="EMBL" id="MPC62552.1"/>
    </source>
</evidence>
<accession>A0A5B7GUP0</accession>
<proteinExistence type="predicted"/>
<dbReference type="EMBL" id="VSRR010019808">
    <property type="protein sequence ID" value="MPC62552.1"/>
    <property type="molecule type" value="Genomic_DNA"/>
</dbReference>